<evidence type="ECO:0000256" key="6">
    <source>
        <dbReference type="ARBA" id="ARBA00022989"/>
    </source>
</evidence>
<dbReference type="RefSeq" id="WP_140456434.1">
    <property type="nucleotide sequence ID" value="NZ_VFRP01000070.1"/>
</dbReference>
<gene>
    <name evidence="10" type="ORF">FJM51_23055</name>
</gene>
<evidence type="ECO:0000313" key="11">
    <source>
        <dbReference type="Proteomes" id="UP000319255"/>
    </source>
</evidence>
<dbReference type="GO" id="GO:0055085">
    <property type="term" value="P:transmembrane transport"/>
    <property type="evidence" value="ECO:0007669"/>
    <property type="project" value="InterPro"/>
</dbReference>
<evidence type="ECO:0000256" key="8">
    <source>
        <dbReference type="RuleBase" id="RU363032"/>
    </source>
</evidence>
<proteinExistence type="inferred from homology"/>
<feature type="domain" description="ABC transmembrane type-1" evidence="9">
    <location>
        <begin position="202"/>
        <end position="410"/>
    </location>
</feature>
<dbReference type="Gene3D" id="1.10.3720.10">
    <property type="entry name" value="MetI-like"/>
    <property type="match status" value="1"/>
</dbReference>
<dbReference type="PANTHER" id="PTHR42929">
    <property type="entry name" value="INNER MEMBRANE ABC TRANSPORTER PERMEASE PROTEIN YDCU-RELATED-RELATED"/>
    <property type="match status" value="1"/>
</dbReference>
<dbReference type="AlphaFoldDB" id="A0A501W7P9"/>
<name>A0A501W7P9_9RHOB</name>
<evidence type="ECO:0000256" key="2">
    <source>
        <dbReference type="ARBA" id="ARBA00007069"/>
    </source>
</evidence>
<sequence>MTEATTPAGEMLAADGTPLKASLRRALRAQKTRALMLVAPLLIFVLVSFLLPIGDMLFRSVENDIVPNTLPKTVVALRDWDASGDELPGEPVYAALYDDLSVAVKEKTNTRLGQRLNYENSGMSSLMRGVMRDLRKMDPSQPLKPQFIDGDAKWGDIGTWRTIETFSGKFTSGYILNAVDLQRVPDGIAVKPESQRVYVKLFLRTFVMSLAITLTCFVLGYPIAFLLANLPLRTSNLLMILVLLPFWTSLLVRTASWKVLLQNQGVINDVLVWLGVIDNAHRLALINNATGTIITMTHILLPFMILPLFSVMKGIKPTYVRAAKSLGANDWTAFWRVYFPQSVPGVGAGAILVFILAIGYYITPELVGGTTGVFISNRIAYHISTSLNWGLAAALATLLLIVVLALYWTYDRIVGIDNVKLG</sequence>
<feature type="transmembrane region" description="Helical" evidence="8">
    <location>
        <begin position="289"/>
        <end position="311"/>
    </location>
</feature>
<keyword evidence="4" id="KW-1003">Cell membrane</keyword>
<feature type="transmembrane region" description="Helical" evidence="8">
    <location>
        <begin position="389"/>
        <end position="410"/>
    </location>
</feature>
<dbReference type="SUPFAM" id="SSF161098">
    <property type="entry name" value="MetI-like"/>
    <property type="match status" value="1"/>
</dbReference>
<keyword evidence="6 8" id="KW-1133">Transmembrane helix</keyword>
<keyword evidence="5 8" id="KW-0812">Transmembrane</keyword>
<dbReference type="PANTHER" id="PTHR42929:SF5">
    <property type="entry name" value="ABC TRANSPORTER PERMEASE PROTEIN"/>
    <property type="match status" value="1"/>
</dbReference>
<protein>
    <submittedName>
        <fullName evidence="10">ABC transporter permease</fullName>
    </submittedName>
</protein>
<keyword evidence="11" id="KW-1185">Reference proteome</keyword>
<feature type="transmembrane region" description="Helical" evidence="8">
    <location>
        <begin position="34"/>
        <end position="53"/>
    </location>
</feature>
<dbReference type="EMBL" id="VFRP01000070">
    <property type="protein sequence ID" value="TPE44555.1"/>
    <property type="molecule type" value="Genomic_DNA"/>
</dbReference>
<dbReference type="OrthoDB" id="9807047at2"/>
<evidence type="ECO:0000256" key="1">
    <source>
        <dbReference type="ARBA" id="ARBA00004651"/>
    </source>
</evidence>
<evidence type="ECO:0000256" key="4">
    <source>
        <dbReference type="ARBA" id="ARBA00022475"/>
    </source>
</evidence>
<dbReference type="InterPro" id="IPR000515">
    <property type="entry name" value="MetI-like"/>
</dbReference>
<keyword evidence="3 8" id="KW-0813">Transport</keyword>
<evidence type="ECO:0000259" key="9">
    <source>
        <dbReference type="PROSITE" id="PS50928"/>
    </source>
</evidence>
<feature type="transmembrane region" description="Helical" evidence="8">
    <location>
        <begin position="234"/>
        <end position="252"/>
    </location>
</feature>
<dbReference type="PROSITE" id="PS50928">
    <property type="entry name" value="ABC_TM1"/>
    <property type="match status" value="1"/>
</dbReference>
<evidence type="ECO:0000313" key="10">
    <source>
        <dbReference type="EMBL" id="TPE44555.1"/>
    </source>
</evidence>
<organism evidence="10 11">
    <name type="scientific">Amaricoccus solimangrovi</name>
    <dbReference type="NCBI Taxonomy" id="2589815"/>
    <lineage>
        <taxon>Bacteria</taxon>
        <taxon>Pseudomonadati</taxon>
        <taxon>Pseudomonadota</taxon>
        <taxon>Alphaproteobacteria</taxon>
        <taxon>Rhodobacterales</taxon>
        <taxon>Paracoccaceae</taxon>
        <taxon>Amaricoccus</taxon>
    </lineage>
</organism>
<feature type="transmembrane region" description="Helical" evidence="8">
    <location>
        <begin position="343"/>
        <end position="362"/>
    </location>
</feature>
<comment type="similarity">
    <text evidence="2">Belongs to the binding-protein-dependent transport system permease family. CysTW subfamily.</text>
</comment>
<dbReference type="InterPro" id="IPR035906">
    <property type="entry name" value="MetI-like_sf"/>
</dbReference>
<dbReference type="Pfam" id="PF00528">
    <property type="entry name" value="BPD_transp_1"/>
    <property type="match status" value="1"/>
</dbReference>
<evidence type="ECO:0000256" key="7">
    <source>
        <dbReference type="ARBA" id="ARBA00023136"/>
    </source>
</evidence>
<feature type="transmembrane region" description="Helical" evidence="8">
    <location>
        <begin position="201"/>
        <end position="228"/>
    </location>
</feature>
<dbReference type="CDD" id="cd06261">
    <property type="entry name" value="TM_PBP2"/>
    <property type="match status" value="1"/>
</dbReference>
<comment type="caution">
    <text evidence="10">The sequence shown here is derived from an EMBL/GenBank/DDBJ whole genome shotgun (WGS) entry which is preliminary data.</text>
</comment>
<dbReference type="Proteomes" id="UP000319255">
    <property type="component" value="Unassembled WGS sequence"/>
</dbReference>
<comment type="subcellular location">
    <subcellularLocation>
        <location evidence="1 8">Cell membrane</location>
        <topology evidence="1 8">Multi-pass membrane protein</topology>
    </subcellularLocation>
</comment>
<dbReference type="GO" id="GO:0005886">
    <property type="term" value="C:plasma membrane"/>
    <property type="evidence" value="ECO:0007669"/>
    <property type="project" value="UniProtKB-SubCell"/>
</dbReference>
<evidence type="ECO:0000256" key="3">
    <source>
        <dbReference type="ARBA" id="ARBA00022448"/>
    </source>
</evidence>
<accession>A0A501W7P9</accession>
<keyword evidence="7 8" id="KW-0472">Membrane</keyword>
<reference evidence="10 11" key="1">
    <citation type="submission" date="2019-06" db="EMBL/GenBank/DDBJ databases">
        <title>A novel bacterium of genus Amaricoccus, isolated from marine sediment.</title>
        <authorList>
            <person name="Huang H."/>
            <person name="Mo K."/>
            <person name="Hu Y."/>
        </authorList>
    </citation>
    <scope>NUCLEOTIDE SEQUENCE [LARGE SCALE GENOMIC DNA]</scope>
    <source>
        <strain evidence="10 11">HB172011</strain>
    </source>
</reference>
<evidence type="ECO:0000256" key="5">
    <source>
        <dbReference type="ARBA" id="ARBA00022692"/>
    </source>
</evidence>